<organism evidence="9 10">
    <name type="scientific">Sphingomonas arantia</name>
    <dbReference type="NCBI Taxonomy" id="1460676"/>
    <lineage>
        <taxon>Bacteria</taxon>
        <taxon>Pseudomonadati</taxon>
        <taxon>Pseudomonadota</taxon>
        <taxon>Alphaproteobacteria</taxon>
        <taxon>Sphingomonadales</taxon>
        <taxon>Sphingomonadaceae</taxon>
        <taxon>Sphingomonas</taxon>
    </lineage>
</organism>
<keyword evidence="2" id="KW-0645">Protease</keyword>
<keyword evidence="3" id="KW-0479">Metal-binding</keyword>
<dbReference type="InterPro" id="IPR001915">
    <property type="entry name" value="Peptidase_M48"/>
</dbReference>
<dbReference type="InterPro" id="IPR051156">
    <property type="entry name" value="Mito/Outer_Membr_Metalloprot"/>
</dbReference>
<evidence type="ECO:0000256" key="2">
    <source>
        <dbReference type="ARBA" id="ARBA00022670"/>
    </source>
</evidence>
<dbReference type="PANTHER" id="PTHR22726:SF1">
    <property type="entry name" value="METALLOENDOPEPTIDASE OMA1, MITOCHONDRIAL"/>
    <property type="match status" value="1"/>
</dbReference>
<evidence type="ECO:0000256" key="6">
    <source>
        <dbReference type="ARBA" id="ARBA00023049"/>
    </source>
</evidence>
<keyword evidence="7" id="KW-0732">Signal</keyword>
<keyword evidence="5" id="KW-0862">Zinc</keyword>
<dbReference type="Pfam" id="PF01435">
    <property type="entry name" value="Peptidase_M48"/>
    <property type="match status" value="1"/>
</dbReference>
<dbReference type="EC" id="3.4.24.-" evidence="9"/>
<keyword evidence="10" id="KW-1185">Reference proteome</keyword>
<proteinExistence type="predicted"/>
<evidence type="ECO:0000313" key="9">
    <source>
        <dbReference type="EMBL" id="MFD1951929.1"/>
    </source>
</evidence>
<gene>
    <name evidence="9" type="ORF">ACFSGX_14240</name>
</gene>
<evidence type="ECO:0000313" key="10">
    <source>
        <dbReference type="Proteomes" id="UP001597400"/>
    </source>
</evidence>
<dbReference type="EMBL" id="JBHUGS010000004">
    <property type="protein sequence ID" value="MFD1951929.1"/>
    <property type="molecule type" value="Genomic_DNA"/>
</dbReference>
<dbReference type="Gene3D" id="3.30.2010.10">
    <property type="entry name" value="Metalloproteases ('zincins'), catalytic domain"/>
    <property type="match status" value="1"/>
</dbReference>
<feature type="chain" id="PRO_5047069715" evidence="7">
    <location>
        <begin position="25"/>
        <end position="449"/>
    </location>
</feature>
<dbReference type="GO" id="GO:0008237">
    <property type="term" value="F:metallopeptidase activity"/>
    <property type="evidence" value="ECO:0007669"/>
    <property type="project" value="UniProtKB-KW"/>
</dbReference>
<dbReference type="SUPFAM" id="SSF48452">
    <property type="entry name" value="TPR-like"/>
    <property type="match status" value="1"/>
</dbReference>
<evidence type="ECO:0000256" key="3">
    <source>
        <dbReference type="ARBA" id="ARBA00022723"/>
    </source>
</evidence>
<evidence type="ECO:0000256" key="1">
    <source>
        <dbReference type="ARBA" id="ARBA00001947"/>
    </source>
</evidence>
<reference evidence="10" key="1">
    <citation type="journal article" date="2019" name="Int. J. Syst. Evol. Microbiol.">
        <title>The Global Catalogue of Microorganisms (GCM) 10K type strain sequencing project: providing services to taxonomists for standard genome sequencing and annotation.</title>
        <authorList>
            <consortium name="The Broad Institute Genomics Platform"/>
            <consortium name="The Broad Institute Genome Sequencing Center for Infectious Disease"/>
            <person name="Wu L."/>
            <person name="Ma J."/>
        </authorList>
    </citation>
    <scope>NUCLEOTIDE SEQUENCE [LARGE SCALE GENOMIC DNA]</scope>
    <source>
        <strain evidence="10">CGMCC 1.12702</strain>
    </source>
</reference>
<sequence length="449" mass="47937">MTRLLRLLLATLIATTLATQPVAAQSVLRDAETEAFLNDLAQPIGVAAGLRKGALQIVLLGDPSINAFVAGGQIVYIHSGLIMAADNASEVQGVIAHEVGHISGGHIIRGGEMAKASGGISILSLIVGVAAMAAGAGSAGMAAMAAGQQAAMGRYLSFSRAQESSADAAGSGFLRTAHLSGKGMLSFFGKLRQEEYRYSSSYQKTDPFQQTHPMSAERQATLQGDITSSPYYNTPTDPAIEARFQRIKGKLFGFTQDPPVTMSKYPETNQTAQARYARTYAWHRGAYPDRAVTEIDKLVASAPHDPYYLELKGQVLLESGRPKEAIAPLREAVAARPDQPLIAATLGHALIATEDPANLAEAKRVLRVAVQRDDQNPFAWYQLGIIYAGEGDTARAMLASAERYSLQGQTRLAMQNADAALKGIPPGTPDYIRAQDIAMASRGEAERRR</sequence>
<evidence type="ECO:0000256" key="4">
    <source>
        <dbReference type="ARBA" id="ARBA00022801"/>
    </source>
</evidence>
<evidence type="ECO:0000256" key="7">
    <source>
        <dbReference type="SAM" id="SignalP"/>
    </source>
</evidence>
<protein>
    <submittedName>
        <fullName evidence="9">M48 family metalloprotease</fullName>
        <ecNumber evidence="9">3.4.24.-</ecNumber>
    </submittedName>
</protein>
<evidence type="ECO:0000259" key="8">
    <source>
        <dbReference type="Pfam" id="PF01435"/>
    </source>
</evidence>
<dbReference type="InterPro" id="IPR011990">
    <property type="entry name" value="TPR-like_helical_dom_sf"/>
</dbReference>
<dbReference type="Gene3D" id="1.25.40.10">
    <property type="entry name" value="Tetratricopeptide repeat domain"/>
    <property type="match status" value="1"/>
</dbReference>
<comment type="cofactor">
    <cofactor evidence="1">
        <name>Zn(2+)</name>
        <dbReference type="ChEBI" id="CHEBI:29105"/>
    </cofactor>
</comment>
<accession>A0ABW4TYV3</accession>
<keyword evidence="4 9" id="KW-0378">Hydrolase</keyword>
<dbReference type="Proteomes" id="UP001597400">
    <property type="component" value="Unassembled WGS sequence"/>
</dbReference>
<feature type="signal peptide" evidence="7">
    <location>
        <begin position="1"/>
        <end position="24"/>
    </location>
</feature>
<comment type="caution">
    <text evidence="9">The sequence shown here is derived from an EMBL/GenBank/DDBJ whole genome shotgun (WGS) entry which is preliminary data.</text>
</comment>
<dbReference type="PANTHER" id="PTHR22726">
    <property type="entry name" value="METALLOENDOPEPTIDASE OMA1"/>
    <property type="match status" value="1"/>
</dbReference>
<feature type="domain" description="Peptidase M48" evidence="8">
    <location>
        <begin position="31"/>
        <end position="223"/>
    </location>
</feature>
<dbReference type="RefSeq" id="WP_380930919.1">
    <property type="nucleotide sequence ID" value="NZ_JBHUGS010000004.1"/>
</dbReference>
<evidence type="ECO:0000256" key="5">
    <source>
        <dbReference type="ARBA" id="ARBA00022833"/>
    </source>
</evidence>
<dbReference type="CDD" id="cd07324">
    <property type="entry name" value="M48C_Oma1-like"/>
    <property type="match status" value="1"/>
</dbReference>
<keyword evidence="6 9" id="KW-0482">Metalloprotease</keyword>
<name>A0ABW4TYV3_9SPHN</name>